<feature type="region of interest" description="Disordered" evidence="1">
    <location>
        <begin position="23"/>
        <end position="42"/>
    </location>
</feature>
<feature type="chain" id="PRO_5022111018" description="UrcA family protein" evidence="2">
    <location>
        <begin position="27"/>
        <end position="96"/>
    </location>
</feature>
<protein>
    <recommendedName>
        <fullName evidence="5">UrcA family protein</fullName>
    </recommendedName>
</protein>
<proteinExistence type="predicted"/>
<dbReference type="EMBL" id="VNIM01000023">
    <property type="protein sequence ID" value="TVV75199.1"/>
    <property type="molecule type" value="Genomic_DNA"/>
</dbReference>
<dbReference type="Proteomes" id="UP000318681">
    <property type="component" value="Unassembled WGS sequence"/>
</dbReference>
<evidence type="ECO:0000256" key="2">
    <source>
        <dbReference type="SAM" id="SignalP"/>
    </source>
</evidence>
<dbReference type="AlphaFoldDB" id="A0A558R735"/>
<evidence type="ECO:0000313" key="3">
    <source>
        <dbReference type="EMBL" id="TVV75199.1"/>
    </source>
</evidence>
<dbReference type="OrthoDB" id="7577115at2"/>
<keyword evidence="2" id="KW-0732">Signal</keyword>
<sequence length="96" mass="10469">MPWRRRVALGAVAALVVALAPAAAEARDGDTSRPRNPTPPVAVNVPGLAYPVYVLPVGPKDDRTPRQRCWDAETARLGTPLTELDRRTIDLKCSQR</sequence>
<evidence type="ECO:0008006" key="5">
    <source>
        <dbReference type="Google" id="ProtNLM"/>
    </source>
</evidence>
<feature type="signal peptide" evidence="2">
    <location>
        <begin position="1"/>
        <end position="26"/>
    </location>
</feature>
<evidence type="ECO:0000256" key="1">
    <source>
        <dbReference type="SAM" id="MobiDB-lite"/>
    </source>
</evidence>
<evidence type="ECO:0000313" key="4">
    <source>
        <dbReference type="Proteomes" id="UP000318681"/>
    </source>
</evidence>
<comment type="caution">
    <text evidence="3">The sequence shown here is derived from an EMBL/GenBank/DDBJ whole genome shotgun (WGS) entry which is preliminary data.</text>
</comment>
<gene>
    <name evidence="3" type="ORF">FOY91_07655</name>
</gene>
<organism evidence="3 4">
    <name type="scientific">Alterirhizorhabdus solaris</name>
    <dbReference type="NCBI Taxonomy" id="2529389"/>
    <lineage>
        <taxon>Bacteria</taxon>
        <taxon>Pseudomonadati</taxon>
        <taxon>Pseudomonadota</taxon>
        <taxon>Alphaproteobacteria</taxon>
        <taxon>Sphingomonadales</taxon>
        <taxon>Rhizorhabdaceae</taxon>
        <taxon>Alterirhizorhabdus</taxon>
    </lineage>
</organism>
<accession>A0A558R735</accession>
<keyword evidence="4" id="KW-1185">Reference proteome</keyword>
<reference evidence="3 4" key="1">
    <citation type="submission" date="2019-07" db="EMBL/GenBank/DDBJ databases">
        <title>Sphingomonas solaris sp. nov., isolated from a solar panel from Boston, Massachusetts.</title>
        <authorList>
            <person name="Tanner K."/>
            <person name="Pascual J."/>
            <person name="Mancuso C."/>
            <person name="Pereto J."/>
            <person name="Khalil A."/>
            <person name="Vilanova C."/>
        </authorList>
    </citation>
    <scope>NUCLEOTIDE SEQUENCE [LARGE SCALE GENOMIC DNA]</scope>
    <source>
        <strain evidence="3 4">R4DWN</strain>
    </source>
</reference>
<name>A0A558R735_9SPHN</name>